<dbReference type="OrthoDB" id="9769158at2"/>
<dbReference type="SFLD" id="SFLDG01206">
    <property type="entry name" value="Xi.1"/>
    <property type="match status" value="1"/>
</dbReference>
<dbReference type="GO" id="GO:0005737">
    <property type="term" value="C:cytoplasm"/>
    <property type="evidence" value="ECO:0007669"/>
    <property type="project" value="TreeGrafter"/>
</dbReference>
<accession>A0A7R6PAL1</accession>
<keyword evidence="6" id="KW-1185">Reference proteome</keyword>
<dbReference type="KEGG" id="ajp:AMJAP_1014"/>
<dbReference type="PANTHER" id="PTHR32419">
    <property type="entry name" value="GLUTATHIONYL-HYDROQUINONE REDUCTASE"/>
    <property type="match status" value="1"/>
</dbReference>
<organism evidence="5 6">
    <name type="scientific">Amphritea japonica ATCC BAA-1530</name>
    <dbReference type="NCBI Taxonomy" id="1278309"/>
    <lineage>
        <taxon>Bacteria</taxon>
        <taxon>Pseudomonadati</taxon>
        <taxon>Pseudomonadota</taxon>
        <taxon>Gammaproteobacteria</taxon>
        <taxon>Oceanospirillales</taxon>
        <taxon>Oceanospirillaceae</taxon>
        <taxon>Amphritea</taxon>
    </lineage>
</organism>
<feature type="domain" description="GST C-terminal" evidence="4">
    <location>
        <begin position="171"/>
        <end position="298"/>
    </location>
</feature>
<dbReference type="InterPro" id="IPR036249">
    <property type="entry name" value="Thioredoxin-like_sf"/>
</dbReference>
<feature type="binding site" evidence="2">
    <location>
        <position position="96"/>
    </location>
    <ligand>
        <name>glutathione</name>
        <dbReference type="ChEBI" id="CHEBI:57925"/>
    </ligand>
</feature>
<feature type="site" description="Lowers pKa of active site Cys" evidence="3">
    <location>
        <position position="295"/>
    </location>
</feature>
<dbReference type="SFLD" id="SFLDG01148">
    <property type="entry name" value="Xi_(cytGST)"/>
    <property type="match status" value="1"/>
</dbReference>
<reference evidence="5 6" key="1">
    <citation type="journal article" date="2008" name="Int. J. Syst. Evol. Microbiol.">
        <title>Amphritea japonica sp. nov. and Amphritea balenae sp. nov., isolated from the sediment adjacent to sperm whale carcasses off Kagoshima, Japan.</title>
        <authorList>
            <person name="Miyazaki M."/>
            <person name="Nogi Y."/>
            <person name="Fujiwara Y."/>
            <person name="Kawato M."/>
            <person name="Nagahama T."/>
            <person name="Kubokawa K."/>
            <person name="Horikoshi K."/>
        </authorList>
    </citation>
    <scope>NUCLEOTIDE SEQUENCE [LARGE SCALE GENOMIC DNA]</scope>
    <source>
        <strain evidence="5 6">ATCC BAA-1530</strain>
    </source>
</reference>
<evidence type="ECO:0000313" key="6">
    <source>
        <dbReference type="Proteomes" id="UP000595663"/>
    </source>
</evidence>
<sequence>MGLLIEGKWHDQWYETKNAKGEFVREQAGFRHWLTKDGNPGLTGEGGFKAEPSRYHLYVSLACPWAHRTLIFRKLKGLEDLITVSVVSPDMLEQGWSFDTETGSTGDELYAADFMHQIYSRANSNYTGRVTVPVLWDKQQQTIVSNESSEIIRMFNSAFDDLTGNRSDYWPQPLRDEIEELNSWIYDSVNNGVYRAGFATTQEAYEHNVKALFSSLERIEAILSQQRYLTGAVLTEADWRLFTTLIRFDAVYHGHFKCNLKQLREYPNISGYIRELYQIEGIAETVDMVHIKQHYYGSHHMINPTQIVPLGPELDFDFPHERGVL</sequence>
<dbReference type="CDD" id="cd03190">
    <property type="entry name" value="GST_C_Omega_like"/>
    <property type="match status" value="1"/>
</dbReference>
<evidence type="ECO:0000256" key="2">
    <source>
        <dbReference type="PIRSR" id="PIRSR015753-2"/>
    </source>
</evidence>
<feature type="active site" description="Nucleophile" evidence="1">
    <location>
        <position position="63"/>
    </location>
</feature>
<dbReference type="PIRSF" id="PIRSF015753">
    <property type="entry name" value="GST"/>
    <property type="match status" value="1"/>
</dbReference>
<dbReference type="SFLD" id="SFLDS00019">
    <property type="entry name" value="Glutathione_Transferase_(cytos"/>
    <property type="match status" value="1"/>
</dbReference>
<dbReference type="Gene3D" id="1.20.1050.10">
    <property type="match status" value="1"/>
</dbReference>
<dbReference type="Pfam" id="PF13409">
    <property type="entry name" value="GST_N_2"/>
    <property type="match status" value="1"/>
</dbReference>
<name>A0A7R6PAL1_9GAMM</name>
<evidence type="ECO:0000256" key="3">
    <source>
        <dbReference type="PIRSR" id="PIRSR015753-3"/>
    </source>
</evidence>
<dbReference type="EMBL" id="AP014545">
    <property type="protein sequence ID" value="BBB25611.1"/>
    <property type="molecule type" value="Genomic_DNA"/>
</dbReference>
<evidence type="ECO:0000313" key="5">
    <source>
        <dbReference type="EMBL" id="BBB25611.1"/>
    </source>
</evidence>
<dbReference type="SUPFAM" id="SSF47616">
    <property type="entry name" value="GST C-terminal domain-like"/>
    <property type="match status" value="1"/>
</dbReference>
<dbReference type="InterPro" id="IPR010987">
    <property type="entry name" value="Glutathione-S-Trfase_C-like"/>
</dbReference>
<dbReference type="InterPro" id="IPR040079">
    <property type="entry name" value="Glutathione_S-Trfase"/>
</dbReference>
<dbReference type="InterPro" id="IPR004045">
    <property type="entry name" value="Glutathione_S-Trfase_N"/>
</dbReference>
<dbReference type="PROSITE" id="PS50405">
    <property type="entry name" value="GST_CTER"/>
    <property type="match status" value="1"/>
</dbReference>
<feature type="binding site" evidence="2">
    <location>
        <begin position="129"/>
        <end position="132"/>
    </location>
    <ligand>
        <name>glutathione</name>
        <dbReference type="ChEBI" id="CHEBI:57925"/>
    </ligand>
</feature>
<gene>
    <name evidence="5" type="ORF">AMJAP_1014</name>
</gene>
<evidence type="ECO:0000256" key="1">
    <source>
        <dbReference type="PIRSR" id="PIRSR015753-1"/>
    </source>
</evidence>
<dbReference type="SUPFAM" id="SSF52833">
    <property type="entry name" value="Thioredoxin-like"/>
    <property type="match status" value="1"/>
</dbReference>
<dbReference type="InterPro" id="IPR036282">
    <property type="entry name" value="Glutathione-S-Trfase_C_sf"/>
</dbReference>
<dbReference type="AlphaFoldDB" id="A0A7R6PAL1"/>
<dbReference type="RefSeq" id="WP_019622029.1">
    <property type="nucleotide sequence ID" value="NZ_AP014545.1"/>
</dbReference>
<protein>
    <submittedName>
        <fullName evidence="5">Glutathione S-transferase</fullName>
    </submittedName>
</protein>
<dbReference type="FunFam" id="3.40.30.10:FF:000058">
    <property type="entry name" value="Glutathione S-transferase, omega"/>
    <property type="match status" value="1"/>
</dbReference>
<evidence type="ECO:0000259" key="4">
    <source>
        <dbReference type="PROSITE" id="PS50405"/>
    </source>
</evidence>
<dbReference type="Gene3D" id="3.40.30.10">
    <property type="entry name" value="Glutaredoxin"/>
    <property type="match status" value="1"/>
</dbReference>
<dbReference type="Pfam" id="PF13410">
    <property type="entry name" value="GST_C_2"/>
    <property type="match status" value="1"/>
</dbReference>
<dbReference type="PANTHER" id="PTHR32419:SF6">
    <property type="entry name" value="GLUTATHIONE S-TRANSFERASE OMEGA-LIKE 1-RELATED"/>
    <property type="match status" value="1"/>
</dbReference>
<dbReference type="Proteomes" id="UP000595663">
    <property type="component" value="Chromosome"/>
</dbReference>
<dbReference type="GO" id="GO:0004364">
    <property type="term" value="F:glutathione transferase activity"/>
    <property type="evidence" value="ECO:0007669"/>
    <property type="project" value="InterPro"/>
</dbReference>
<keyword evidence="5" id="KW-0808">Transferase</keyword>
<proteinExistence type="predicted"/>
<dbReference type="InterPro" id="IPR016639">
    <property type="entry name" value="GST_Omega/GSH"/>
</dbReference>
<feature type="active site" description="Proton donor/acceptor" evidence="1">
    <location>
        <position position="194"/>
    </location>
</feature>
<feature type="binding site" evidence="2">
    <location>
        <begin position="147"/>
        <end position="148"/>
    </location>
    <ligand>
        <name>glutathione</name>
        <dbReference type="ChEBI" id="CHEBI:57925"/>
    </ligand>
</feature>
<dbReference type="InterPro" id="IPR047047">
    <property type="entry name" value="GST_Omega-like_C"/>
</dbReference>
<feature type="site" description="Lowers pKa of active site Cys" evidence="3">
    <location>
        <position position="252"/>
    </location>
</feature>